<feature type="region of interest" description="Disordered" evidence="1">
    <location>
        <begin position="986"/>
        <end position="1102"/>
    </location>
</feature>
<feature type="region of interest" description="Disordered" evidence="1">
    <location>
        <begin position="802"/>
        <end position="834"/>
    </location>
</feature>
<feature type="transmembrane region" description="Helical" evidence="2">
    <location>
        <begin position="56"/>
        <end position="75"/>
    </location>
</feature>
<dbReference type="InterPro" id="IPR051130">
    <property type="entry name" value="Mito_struct-func_regulator"/>
</dbReference>
<dbReference type="GeneID" id="20227962"/>
<accession>F0XZD6</accession>
<dbReference type="InterPro" id="IPR004147">
    <property type="entry name" value="ABC1_dom"/>
</dbReference>
<feature type="region of interest" description="Disordered" evidence="1">
    <location>
        <begin position="660"/>
        <end position="685"/>
    </location>
</feature>
<dbReference type="eggNOG" id="KOG1235">
    <property type="taxonomic scope" value="Eukaryota"/>
</dbReference>
<dbReference type="CDD" id="cd05121">
    <property type="entry name" value="ABC1_ADCK3-like"/>
    <property type="match status" value="1"/>
</dbReference>
<evidence type="ECO:0000313" key="5">
    <source>
        <dbReference type="Proteomes" id="UP000002729"/>
    </source>
</evidence>
<feature type="region of interest" description="Disordered" evidence="1">
    <location>
        <begin position="385"/>
        <end position="412"/>
    </location>
</feature>
<evidence type="ECO:0000256" key="1">
    <source>
        <dbReference type="SAM" id="MobiDB-lite"/>
    </source>
</evidence>
<keyword evidence="5" id="KW-1185">Reference proteome</keyword>
<gene>
    <name evidence="4" type="ORF">AURANDRAFT_70863</name>
</gene>
<dbReference type="InterPro" id="IPR011009">
    <property type="entry name" value="Kinase-like_dom_sf"/>
</dbReference>
<feature type="domain" description="ABC1 atypical kinase-like" evidence="3">
    <location>
        <begin position="468"/>
        <end position="543"/>
    </location>
</feature>
<proteinExistence type="predicted"/>
<sequence>MGEAPAPAPPASTPLAAREKPSLRRWLATHKLQACALCFMVMSIALYFLVQAFAAGGALGAALAVGFFCLFCYCCDQGYRIYASEGFWRTYAFYKALGPLVAEWKLLEKRAKLEKWSDDRARKAYDAFHVKAAPKIYDACISLGGIFIKMGQIAGSTFSFLLAQPYVVALEPLQDATPPRSYEAVAAIILDDTGKTVDDLFEDFAREPVGSASIAQAHKATLSEAFATSVAGECPWLAAGADRTVVVKIQYPEIARLYRVDFENIVYIAELVAKQDALDAIYDLQERHLEELDFTREAWNLKTVGANMAKAGFAPSRVVVPQPVPGLVSPCVLAMQYLEGPSLKNVINEHLEERAKFYGFDDVLKMKMFVQKQAKQDRDDALYRREHGGEEPPEEVELGLEEDTLGDVETGGGPNLEKLRVNLYRERAPRLTNAVARVGVAMGRLDRDTWLPDAGAADKAAPLVPPDVRLEELVDTLVEVHGHQLLSDGLVNLDPHPGNVLVLDGGRLGLIDYGQVRAFEPEERRSIATIVHALYRGDKAAVFAALEAMPPAGFQCQHQKHFPENVFRNATQSFDQFVNLPISHDEAALAGWHRPKDFKLHEMPEAAFLRTPELSVPPCMSSARRVTGILCGVGLLTMRVISLAKQWQGIAARVLADEFGAAPPRKPPPGEETKDTPGDSQAKRPGWGVAGGGFFSGSKAWTAFGSRAWSGVRAARGAFFVAGCSFAVKKGYLGLLAIHDAARRQGARALHEERARARAAKRVRAREVTEHQYILTYYHGQRPSPDDDRASEAATERWYHDRAGAAPAAAPRRSDRKPFRCSNAKGPSRDEMRRRDARDLADYARQCDAAAAAAAAGDGGAPAAPAPEARRRWVPPVPVVRPRGDALFAAEARDRTVAERAADARLRARAVARGAAPSTFAVGASPAPRPPGAPRAPKRALSARGAAAAAKSAWLVQPPKVVQPFDMKADDCKQEHLWDEKLRRGEERRRLDVSGPEAWANGATPPIPCAPKAREKRVDFAPPARLSSTRPNTPVAAGAPRDAGRPRPQTAPSPTRGGAKAAARPPAFDLDGPAFVSPVRKPVGKARRGVFRSRSAPPRRRD</sequence>
<dbReference type="Pfam" id="PF03109">
    <property type="entry name" value="ABC1"/>
    <property type="match status" value="2"/>
</dbReference>
<dbReference type="InParanoid" id="F0XZD6"/>
<dbReference type="KEGG" id="aaf:AURANDRAFT_70863"/>
<dbReference type="OrthoDB" id="427480at2759"/>
<organism evidence="5">
    <name type="scientific">Aureococcus anophagefferens</name>
    <name type="common">Harmful bloom alga</name>
    <dbReference type="NCBI Taxonomy" id="44056"/>
    <lineage>
        <taxon>Eukaryota</taxon>
        <taxon>Sar</taxon>
        <taxon>Stramenopiles</taxon>
        <taxon>Ochrophyta</taxon>
        <taxon>Pelagophyceae</taxon>
        <taxon>Pelagomonadales</taxon>
        <taxon>Pelagomonadaceae</taxon>
        <taxon>Aureococcus</taxon>
    </lineage>
</organism>
<dbReference type="RefSeq" id="XP_009033978.1">
    <property type="nucleotide sequence ID" value="XM_009035730.1"/>
</dbReference>
<feature type="compositionally biased region" description="Basic residues" evidence="1">
    <location>
        <begin position="1082"/>
        <end position="1102"/>
    </location>
</feature>
<protein>
    <recommendedName>
        <fullName evidence="3">ABC1 atypical kinase-like domain-containing protein</fullName>
    </recommendedName>
</protein>
<evidence type="ECO:0000313" key="4">
    <source>
        <dbReference type="EMBL" id="EGB11631.1"/>
    </source>
</evidence>
<feature type="compositionally biased region" description="Low complexity" evidence="1">
    <location>
        <begin position="1056"/>
        <end position="1067"/>
    </location>
</feature>
<keyword evidence="2" id="KW-0472">Membrane</keyword>
<dbReference type="Proteomes" id="UP000002729">
    <property type="component" value="Unassembled WGS sequence"/>
</dbReference>
<dbReference type="AlphaFoldDB" id="F0XZD6"/>
<dbReference type="PANTHER" id="PTHR43173">
    <property type="entry name" value="ABC1 FAMILY PROTEIN"/>
    <property type="match status" value="1"/>
</dbReference>
<feature type="compositionally biased region" description="Acidic residues" evidence="1">
    <location>
        <begin position="391"/>
        <end position="406"/>
    </location>
</feature>
<reference evidence="4 5" key="1">
    <citation type="journal article" date="2011" name="Proc. Natl. Acad. Sci. U.S.A.">
        <title>Niche of harmful alga Aureococcus anophagefferens revealed through ecogenomics.</title>
        <authorList>
            <person name="Gobler C.J."/>
            <person name="Berry D.L."/>
            <person name="Dyhrman S.T."/>
            <person name="Wilhelm S.W."/>
            <person name="Salamov A."/>
            <person name="Lobanov A.V."/>
            <person name="Zhang Y."/>
            <person name="Collier J.L."/>
            <person name="Wurch L.L."/>
            <person name="Kustka A.B."/>
            <person name="Dill B.D."/>
            <person name="Shah M."/>
            <person name="VerBerkmoes N.C."/>
            <person name="Kuo A."/>
            <person name="Terry A."/>
            <person name="Pangilinan J."/>
            <person name="Lindquist E.A."/>
            <person name="Lucas S."/>
            <person name="Paulsen I.T."/>
            <person name="Hattenrath-Lehmann T.K."/>
            <person name="Talmage S.C."/>
            <person name="Walker E.A."/>
            <person name="Koch F."/>
            <person name="Burson A.M."/>
            <person name="Marcoval M.A."/>
            <person name="Tang Y.Z."/>
            <person name="Lecleir G.R."/>
            <person name="Coyne K.J."/>
            <person name="Berg G.M."/>
            <person name="Bertrand E.M."/>
            <person name="Saito M.A."/>
            <person name="Gladyshev V.N."/>
            <person name="Grigoriev I.V."/>
        </authorList>
    </citation>
    <scope>NUCLEOTIDE SEQUENCE [LARGE SCALE GENOMIC DNA]</scope>
    <source>
        <strain evidence="5">CCMP 1984</strain>
    </source>
</reference>
<feature type="compositionally biased region" description="Basic and acidic residues" evidence="1">
    <location>
        <begin position="668"/>
        <end position="677"/>
    </location>
</feature>
<feature type="domain" description="ABC1 atypical kinase-like" evidence="3">
    <location>
        <begin position="173"/>
        <end position="346"/>
    </location>
</feature>
<keyword evidence="2" id="KW-0812">Transmembrane</keyword>
<dbReference type="EMBL" id="GL833122">
    <property type="protein sequence ID" value="EGB11631.1"/>
    <property type="molecule type" value="Genomic_DNA"/>
</dbReference>
<dbReference type="PANTHER" id="PTHR43173:SF34">
    <property type="entry name" value="ABC1 ATYPICAL KINASE-LIKE DOMAIN-CONTAINING PROTEIN"/>
    <property type="match status" value="1"/>
</dbReference>
<evidence type="ECO:0000259" key="3">
    <source>
        <dbReference type="Pfam" id="PF03109"/>
    </source>
</evidence>
<keyword evidence="2" id="KW-1133">Transmembrane helix</keyword>
<evidence type="ECO:0000256" key="2">
    <source>
        <dbReference type="SAM" id="Phobius"/>
    </source>
</evidence>
<name>F0XZD6_AURAN</name>
<dbReference type="SUPFAM" id="SSF56112">
    <property type="entry name" value="Protein kinase-like (PK-like)"/>
    <property type="match status" value="1"/>
</dbReference>